<organism evidence="2">
    <name type="scientific">Chrysotila carterae</name>
    <name type="common">Marine alga</name>
    <name type="synonym">Syracosphaera carterae</name>
    <dbReference type="NCBI Taxonomy" id="13221"/>
    <lineage>
        <taxon>Eukaryota</taxon>
        <taxon>Haptista</taxon>
        <taxon>Haptophyta</taxon>
        <taxon>Prymnesiophyceae</taxon>
        <taxon>Isochrysidales</taxon>
        <taxon>Isochrysidaceae</taxon>
        <taxon>Chrysotila</taxon>
    </lineage>
</organism>
<evidence type="ECO:0000313" key="2">
    <source>
        <dbReference type="EMBL" id="CAE0785581.1"/>
    </source>
</evidence>
<evidence type="ECO:0000256" key="1">
    <source>
        <dbReference type="SAM" id="MobiDB-lite"/>
    </source>
</evidence>
<accession>A0A7S4C3E2</accession>
<protein>
    <submittedName>
        <fullName evidence="2">Uncharacterized protein</fullName>
    </submittedName>
</protein>
<dbReference type="EMBL" id="HBIZ01061791">
    <property type="protein sequence ID" value="CAE0785581.1"/>
    <property type="molecule type" value="Transcribed_RNA"/>
</dbReference>
<reference evidence="2" key="1">
    <citation type="submission" date="2021-01" db="EMBL/GenBank/DDBJ databases">
        <authorList>
            <person name="Corre E."/>
            <person name="Pelletier E."/>
            <person name="Niang G."/>
            <person name="Scheremetjew M."/>
            <person name="Finn R."/>
            <person name="Kale V."/>
            <person name="Holt S."/>
            <person name="Cochrane G."/>
            <person name="Meng A."/>
            <person name="Brown T."/>
            <person name="Cohen L."/>
        </authorList>
    </citation>
    <scope>NUCLEOTIDE SEQUENCE</scope>
    <source>
        <strain evidence="2">CCMP645</strain>
    </source>
</reference>
<dbReference type="InterPro" id="IPR011990">
    <property type="entry name" value="TPR-like_helical_dom_sf"/>
</dbReference>
<feature type="region of interest" description="Disordered" evidence="1">
    <location>
        <begin position="116"/>
        <end position="143"/>
    </location>
</feature>
<gene>
    <name evidence="2" type="ORF">PCAR00345_LOCUS38289</name>
</gene>
<name>A0A7S4C3E2_CHRCT</name>
<dbReference type="AlphaFoldDB" id="A0A7S4C3E2"/>
<proteinExistence type="predicted"/>
<feature type="compositionally biased region" description="Polar residues" evidence="1">
    <location>
        <begin position="116"/>
        <end position="141"/>
    </location>
</feature>
<dbReference type="SUPFAM" id="SSF48452">
    <property type="entry name" value="TPR-like"/>
    <property type="match status" value="1"/>
</dbReference>
<sequence>MPEGGDCCQPGQLNAYRVSPYQPDGRQAYQSFLRELSWVAVPSNRPKHTQVSQLSRVADGQYKSLHPTFQSVSPFRAYADKSGSPTLSRAKLERYSRATTTGGLFPALGVSDLRSSTYRGPSSPSRQLLHSHSTTKMSRSSAEADGDLNFMAGRFKEALNSYNESLAITAKDPWLLTKRCAVFCHLGKYEAGLQDAMAVLQMERNSKAQLRVNAIRKYLMGSQECKVGFETSHITLLQMVTPPLFKQW</sequence>
<dbReference type="Gene3D" id="1.25.40.10">
    <property type="entry name" value="Tetratricopeptide repeat domain"/>
    <property type="match status" value="1"/>
</dbReference>